<organism evidence="2">
    <name type="scientific">marine sediment metagenome</name>
    <dbReference type="NCBI Taxonomy" id="412755"/>
    <lineage>
        <taxon>unclassified sequences</taxon>
        <taxon>metagenomes</taxon>
        <taxon>ecological metagenomes</taxon>
    </lineage>
</organism>
<feature type="transmembrane region" description="Helical" evidence="1">
    <location>
        <begin position="20"/>
        <end position="41"/>
    </location>
</feature>
<name>A0A0F9A3T1_9ZZZZ</name>
<keyword evidence="1" id="KW-1133">Transmembrane helix</keyword>
<gene>
    <name evidence="2" type="ORF">LCGC14_2895550</name>
</gene>
<reference evidence="2" key="1">
    <citation type="journal article" date="2015" name="Nature">
        <title>Complex archaea that bridge the gap between prokaryotes and eukaryotes.</title>
        <authorList>
            <person name="Spang A."/>
            <person name="Saw J.H."/>
            <person name="Jorgensen S.L."/>
            <person name="Zaremba-Niedzwiedzka K."/>
            <person name="Martijn J."/>
            <person name="Lind A.E."/>
            <person name="van Eijk R."/>
            <person name="Schleper C."/>
            <person name="Guy L."/>
            <person name="Ettema T.J."/>
        </authorList>
    </citation>
    <scope>NUCLEOTIDE SEQUENCE</scope>
</reference>
<evidence type="ECO:0000313" key="2">
    <source>
        <dbReference type="EMBL" id="KKK73264.1"/>
    </source>
</evidence>
<dbReference type="EMBL" id="LAZR01056864">
    <property type="protein sequence ID" value="KKK73264.1"/>
    <property type="molecule type" value="Genomic_DNA"/>
</dbReference>
<keyword evidence="1" id="KW-0472">Membrane</keyword>
<comment type="caution">
    <text evidence="2">The sequence shown here is derived from an EMBL/GenBank/DDBJ whole genome shotgun (WGS) entry which is preliminary data.</text>
</comment>
<sequence>MKRVAKFLKELWVGPGGLLVAVPCGLAFVLFVVGGLGYLTLDFLCIRRK</sequence>
<keyword evidence="1" id="KW-0812">Transmembrane</keyword>
<protein>
    <submittedName>
        <fullName evidence="2">Uncharacterized protein</fullName>
    </submittedName>
</protein>
<dbReference type="AlphaFoldDB" id="A0A0F9A3T1"/>
<accession>A0A0F9A3T1</accession>
<evidence type="ECO:0000256" key="1">
    <source>
        <dbReference type="SAM" id="Phobius"/>
    </source>
</evidence>
<proteinExistence type="predicted"/>